<accession>A0A1V6SSK6</accession>
<gene>
    <name evidence="1" type="ORF">PENSTE_c022G03592</name>
</gene>
<sequence length="9" mass="1007">MKGPANRHP</sequence>
<comment type="caution">
    <text evidence="1">The sequence shown here is derived from an EMBL/GenBank/DDBJ whole genome shotgun (WGS) entry which is preliminary data.</text>
</comment>
<proteinExistence type="predicted"/>
<dbReference type="EMBL" id="MLKD01000022">
    <property type="protein sequence ID" value="OQE17015.1"/>
    <property type="molecule type" value="Genomic_DNA"/>
</dbReference>
<name>A0A1V6SSK6_9EURO</name>
<protein>
    <submittedName>
        <fullName evidence="1">Uncharacterized protein</fullName>
    </submittedName>
</protein>
<reference evidence="2" key="1">
    <citation type="journal article" date="2017" name="Nat. Microbiol.">
        <title>Global analysis of biosynthetic gene clusters reveals vast potential of secondary metabolite production in Penicillium species.</title>
        <authorList>
            <person name="Nielsen J.C."/>
            <person name="Grijseels S."/>
            <person name="Prigent S."/>
            <person name="Ji B."/>
            <person name="Dainat J."/>
            <person name="Nielsen K.F."/>
            <person name="Frisvad J.C."/>
            <person name="Workman M."/>
            <person name="Nielsen J."/>
        </authorList>
    </citation>
    <scope>NUCLEOTIDE SEQUENCE [LARGE SCALE GENOMIC DNA]</scope>
    <source>
        <strain evidence="2">IBT 24891</strain>
    </source>
</reference>
<dbReference type="Proteomes" id="UP000191285">
    <property type="component" value="Unassembled WGS sequence"/>
</dbReference>
<keyword evidence="2" id="KW-1185">Reference proteome</keyword>
<evidence type="ECO:0000313" key="1">
    <source>
        <dbReference type="EMBL" id="OQE17015.1"/>
    </source>
</evidence>
<organism evidence="1 2">
    <name type="scientific">Penicillium steckii</name>
    <dbReference type="NCBI Taxonomy" id="303698"/>
    <lineage>
        <taxon>Eukaryota</taxon>
        <taxon>Fungi</taxon>
        <taxon>Dikarya</taxon>
        <taxon>Ascomycota</taxon>
        <taxon>Pezizomycotina</taxon>
        <taxon>Eurotiomycetes</taxon>
        <taxon>Eurotiomycetidae</taxon>
        <taxon>Eurotiales</taxon>
        <taxon>Aspergillaceae</taxon>
        <taxon>Penicillium</taxon>
    </lineage>
</organism>
<evidence type="ECO:0000313" key="2">
    <source>
        <dbReference type="Proteomes" id="UP000191285"/>
    </source>
</evidence>